<evidence type="ECO:0000259" key="3">
    <source>
        <dbReference type="PROSITE" id="PS50853"/>
    </source>
</evidence>
<proteinExistence type="predicted"/>
<reference evidence="4" key="2">
    <citation type="submission" date="2025-09" db="UniProtKB">
        <authorList>
            <consortium name="Ensembl"/>
        </authorList>
    </citation>
    <scope>IDENTIFICATION</scope>
</reference>
<feature type="chain" id="PRO_5034235217" description="Fibronectin type-III domain-containing protein" evidence="2">
    <location>
        <begin position="24"/>
        <end position="297"/>
    </location>
</feature>
<dbReference type="Pfam" id="PF00041">
    <property type="entry name" value="fn3"/>
    <property type="match status" value="1"/>
</dbReference>
<dbReference type="Ensembl" id="ENSLLET00000042163.1">
    <property type="protein sequence ID" value="ENSLLEP00000040514.1"/>
    <property type="gene ID" value="ENSLLEG00000025783.1"/>
</dbReference>
<dbReference type="GeneTree" id="ENSGT00940000162696"/>
<feature type="signal peptide" evidence="2">
    <location>
        <begin position="1"/>
        <end position="23"/>
    </location>
</feature>
<dbReference type="Gene3D" id="2.60.40.10">
    <property type="entry name" value="Immunoglobulins"/>
    <property type="match status" value="1"/>
</dbReference>
<feature type="domain" description="Fibronectin type-III" evidence="3">
    <location>
        <begin position="146"/>
        <end position="237"/>
    </location>
</feature>
<reference evidence="4" key="1">
    <citation type="submission" date="2025-08" db="UniProtKB">
        <authorList>
            <consortium name="Ensembl"/>
        </authorList>
    </citation>
    <scope>IDENTIFICATION</scope>
</reference>
<dbReference type="InterPro" id="IPR013783">
    <property type="entry name" value="Ig-like_fold"/>
</dbReference>
<dbReference type="PROSITE" id="PS50853">
    <property type="entry name" value="FN3"/>
    <property type="match status" value="1"/>
</dbReference>
<dbReference type="InterPro" id="IPR003961">
    <property type="entry name" value="FN3_dom"/>
</dbReference>
<dbReference type="SUPFAM" id="SSF49265">
    <property type="entry name" value="Fibronectin type III"/>
    <property type="match status" value="1"/>
</dbReference>
<organism evidence="4 5">
    <name type="scientific">Leptobrachium leishanense</name>
    <name type="common">Leishan spiny toad</name>
    <dbReference type="NCBI Taxonomy" id="445787"/>
    <lineage>
        <taxon>Eukaryota</taxon>
        <taxon>Metazoa</taxon>
        <taxon>Chordata</taxon>
        <taxon>Craniata</taxon>
        <taxon>Vertebrata</taxon>
        <taxon>Euteleostomi</taxon>
        <taxon>Amphibia</taxon>
        <taxon>Batrachia</taxon>
        <taxon>Anura</taxon>
        <taxon>Pelobatoidea</taxon>
        <taxon>Megophryidae</taxon>
        <taxon>Leptobrachium</taxon>
    </lineage>
</organism>
<keyword evidence="2" id="KW-0732">Signal</keyword>
<accession>A0A8C5QMR5</accession>
<evidence type="ECO:0000313" key="5">
    <source>
        <dbReference type="Proteomes" id="UP000694569"/>
    </source>
</evidence>
<evidence type="ECO:0000313" key="4">
    <source>
        <dbReference type="Ensembl" id="ENSLLEP00000040514.1"/>
    </source>
</evidence>
<keyword evidence="1" id="KW-0812">Transmembrane</keyword>
<dbReference type="CDD" id="cd00063">
    <property type="entry name" value="FN3"/>
    <property type="match status" value="1"/>
</dbReference>
<name>A0A8C5QMR5_9ANUR</name>
<keyword evidence="1" id="KW-0472">Membrane</keyword>
<feature type="transmembrane region" description="Helical" evidence="1">
    <location>
        <begin position="254"/>
        <end position="279"/>
    </location>
</feature>
<evidence type="ECO:0000256" key="2">
    <source>
        <dbReference type="SAM" id="SignalP"/>
    </source>
</evidence>
<dbReference type="AlphaFoldDB" id="A0A8C5QMR5"/>
<keyword evidence="5" id="KW-1185">Reference proteome</keyword>
<dbReference type="InterPro" id="IPR036116">
    <property type="entry name" value="FN3_sf"/>
</dbReference>
<dbReference type="Proteomes" id="UP000694569">
    <property type="component" value="Unplaced"/>
</dbReference>
<protein>
    <recommendedName>
        <fullName evidence="3">Fibronectin type-III domain-containing protein</fullName>
    </recommendedName>
</protein>
<evidence type="ECO:0000256" key="1">
    <source>
        <dbReference type="SAM" id="Phobius"/>
    </source>
</evidence>
<dbReference type="SMART" id="SM00060">
    <property type="entry name" value="FN3"/>
    <property type="match status" value="1"/>
</dbReference>
<keyword evidence="1" id="KW-1133">Transmembrane helix</keyword>
<dbReference type="OrthoDB" id="8824963at2759"/>
<sequence length="297" mass="33110">MNRRTQLWYLSSLLFHLPFCIDSIGSTAIPREENGTKTWDDTTHAKNNNLRPNTTIVPSWTNNESSVSLVPEDTGSQGNTQDGILYITSGDDYYEDDMEETLATLSFPVNPCPYDPCKHMEPPCKEIQMRKDSNCLCPGLMGSTIRPVAPQLGQIVTGDTKVDVSWCSPLSTVHGYRVLYGTPGAILERGPVLNDSYRFYSIGALLPDTSYRVCVVAFNKAGESPTDAVEDSWVEESNTSGPCSVIRTTSFRKLYIYIGLGLIVLAGFLILSVIVCFLCRKRKGNKMNEWDQIDYPY</sequence>